<accession>A0AA39NPI6</accession>
<dbReference type="GeneID" id="85352622"/>
<reference evidence="1" key="1">
    <citation type="submission" date="2023-06" db="EMBL/GenBank/DDBJ databases">
        <authorList>
            <consortium name="Lawrence Berkeley National Laboratory"/>
            <person name="Ahrendt S."/>
            <person name="Sahu N."/>
            <person name="Indic B."/>
            <person name="Wong-Bajracharya J."/>
            <person name="Merenyi Z."/>
            <person name="Ke H.-M."/>
            <person name="Monk M."/>
            <person name="Kocsube S."/>
            <person name="Drula E."/>
            <person name="Lipzen A."/>
            <person name="Balint B."/>
            <person name="Henrissat B."/>
            <person name="Andreopoulos B."/>
            <person name="Martin F.M."/>
            <person name="Harder C.B."/>
            <person name="Rigling D."/>
            <person name="Ford K.L."/>
            <person name="Foster G.D."/>
            <person name="Pangilinan J."/>
            <person name="Papanicolaou A."/>
            <person name="Barry K."/>
            <person name="LaButti K."/>
            <person name="Viragh M."/>
            <person name="Koriabine M."/>
            <person name="Yan M."/>
            <person name="Riley R."/>
            <person name="Champramary S."/>
            <person name="Plett K.L."/>
            <person name="Tsai I.J."/>
            <person name="Slot J."/>
            <person name="Sipos G."/>
            <person name="Plett J."/>
            <person name="Nagy L.G."/>
            <person name="Grigoriev I.V."/>
        </authorList>
    </citation>
    <scope>NUCLEOTIDE SEQUENCE</scope>
    <source>
        <strain evidence="1">CCBAS 213</strain>
    </source>
</reference>
<sequence length="200" mass="22841">MQQFACNLYDLDGERVLTHVVSSLHIVRPIQDNEFTFRDAYINKNSVVIFGRMEPNTSVALHLLRPDYKAHGWFRLTWPMECGFGAARILYDTQIQVLKEFVARDAKDTQKTLSWIAGETEKDVLMYIDLERVNVYAPWEEASGIGLLPSDSVNMQDKLLRQATHHPVQITAMLQHIPDFLSGIEAFIVKANRVDIIPVA</sequence>
<organism evidence="1 2">
    <name type="scientific">Armillaria tabescens</name>
    <name type="common">Ringless honey mushroom</name>
    <name type="synonym">Agaricus tabescens</name>
    <dbReference type="NCBI Taxonomy" id="1929756"/>
    <lineage>
        <taxon>Eukaryota</taxon>
        <taxon>Fungi</taxon>
        <taxon>Dikarya</taxon>
        <taxon>Basidiomycota</taxon>
        <taxon>Agaricomycotina</taxon>
        <taxon>Agaricomycetes</taxon>
        <taxon>Agaricomycetidae</taxon>
        <taxon>Agaricales</taxon>
        <taxon>Marasmiineae</taxon>
        <taxon>Physalacriaceae</taxon>
        <taxon>Desarmillaria</taxon>
    </lineage>
</organism>
<dbReference type="RefSeq" id="XP_060339255.1">
    <property type="nucleotide sequence ID" value="XM_060469074.1"/>
</dbReference>
<gene>
    <name evidence="1" type="ORF">EV420DRAFT_1472689</name>
</gene>
<proteinExistence type="predicted"/>
<keyword evidence="2" id="KW-1185">Reference proteome</keyword>
<comment type="caution">
    <text evidence="1">The sequence shown here is derived from an EMBL/GenBank/DDBJ whole genome shotgun (WGS) entry which is preliminary data.</text>
</comment>
<dbReference type="Proteomes" id="UP001175211">
    <property type="component" value="Unassembled WGS sequence"/>
</dbReference>
<evidence type="ECO:0000313" key="1">
    <source>
        <dbReference type="EMBL" id="KAK0469462.1"/>
    </source>
</evidence>
<protein>
    <submittedName>
        <fullName evidence="1">Uncharacterized protein</fullName>
    </submittedName>
</protein>
<name>A0AA39NPI6_ARMTA</name>
<dbReference type="AlphaFoldDB" id="A0AA39NPI6"/>
<dbReference type="EMBL" id="JAUEPS010000001">
    <property type="protein sequence ID" value="KAK0469462.1"/>
    <property type="molecule type" value="Genomic_DNA"/>
</dbReference>
<evidence type="ECO:0000313" key="2">
    <source>
        <dbReference type="Proteomes" id="UP001175211"/>
    </source>
</evidence>